<proteinExistence type="predicted"/>
<dbReference type="Pfam" id="PF13401">
    <property type="entry name" value="AAA_22"/>
    <property type="match status" value="1"/>
</dbReference>
<evidence type="ECO:0000313" key="2">
    <source>
        <dbReference type="EMBL" id="QII13925.1"/>
    </source>
</evidence>
<dbReference type="InterPro" id="IPR049945">
    <property type="entry name" value="AAA_22"/>
</dbReference>
<dbReference type="PANTHER" id="PTHR35894:SF1">
    <property type="entry name" value="PHOSPHORIBULOKINASE _ URIDINE KINASE FAMILY"/>
    <property type="match status" value="1"/>
</dbReference>
<name>A0A6G7GWN0_KUEST</name>
<sequence>MDKSLLSNLTPIIVIDEAHLLKTDAITDLRLLVSSPLDSSTHLKIILSGQEHLKYILKRDIHADFAQRIPVHYHIHPLTKTQTAAYIDFHLKSSGASDKIFDSDVKDLIHEFSAGIPRQINAISTACLINASIRQSQKITQDIFHQALAEI</sequence>
<feature type="domain" description="ORC1/DEAH AAA+ ATPase" evidence="1">
    <location>
        <begin position="10"/>
        <end position="56"/>
    </location>
</feature>
<reference evidence="2 3" key="1">
    <citation type="submission" date="2020-02" db="EMBL/GenBank/DDBJ databases">
        <title>Newly sequenced genome of strain CSTR1 showed variability in Candidatus Kuenenia stuttgartiensis genomes.</title>
        <authorList>
            <person name="Ding C."/>
            <person name="Adrian L."/>
        </authorList>
    </citation>
    <scope>NUCLEOTIDE SEQUENCE [LARGE SCALE GENOMIC DNA]</scope>
    <source>
        <strain evidence="2 3">CSTR1</strain>
    </source>
</reference>
<organism evidence="2 3">
    <name type="scientific">Kuenenia stuttgartiensis</name>
    <dbReference type="NCBI Taxonomy" id="174633"/>
    <lineage>
        <taxon>Bacteria</taxon>
        <taxon>Pseudomonadati</taxon>
        <taxon>Planctomycetota</taxon>
        <taxon>Candidatus Brocadiia</taxon>
        <taxon>Candidatus Brocadiales</taxon>
        <taxon>Candidatus Brocadiaceae</taxon>
        <taxon>Candidatus Kuenenia</taxon>
    </lineage>
</organism>
<dbReference type="InterPro" id="IPR052026">
    <property type="entry name" value="ExeA_AAA_ATPase_DNA-bind"/>
</dbReference>
<dbReference type="Proteomes" id="UP000501926">
    <property type="component" value="Chromosome"/>
</dbReference>
<dbReference type="EMBL" id="CP049055">
    <property type="protein sequence ID" value="QII13925.1"/>
    <property type="molecule type" value="Genomic_DNA"/>
</dbReference>
<evidence type="ECO:0000313" key="3">
    <source>
        <dbReference type="Proteomes" id="UP000501926"/>
    </source>
</evidence>
<gene>
    <name evidence="2" type="primary">exeA</name>
    <name evidence="2" type="ORF">KsCSTR_45460</name>
</gene>
<dbReference type="InterPro" id="IPR027417">
    <property type="entry name" value="P-loop_NTPase"/>
</dbReference>
<dbReference type="SUPFAM" id="SSF52540">
    <property type="entry name" value="P-loop containing nucleoside triphosphate hydrolases"/>
    <property type="match status" value="1"/>
</dbReference>
<dbReference type="AlphaFoldDB" id="A0A6G7GWN0"/>
<dbReference type="GO" id="GO:0016887">
    <property type="term" value="F:ATP hydrolysis activity"/>
    <property type="evidence" value="ECO:0007669"/>
    <property type="project" value="InterPro"/>
</dbReference>
<evidence type="ECO:0000259" key="1">
    <source>
        <dbReference type="Pfam" id="PF13401"/>
    </source>
</evidence>
<accession>A0A6G7GWN0</accession>
<dbReference type="PANTHER" id="PTHR35894">
    <property type="entry name" value="GENERAL SECRETION PATHWAY PROTEIN A-RELATED"/>
    <property type="match status" value="1"/>
</dbReference>
<protein>
    <submittedName>
        <fullName evidence="2">Putative general secretion pathway protein A</fullName>
    </submittedName>
</protein>